<evidence type="ECO:0000313" key="1">
    <source>
        <dbReference type="EMBL" id="CCJ79656.1"/>
    </source>
</evidence>
<evidence type="ECO:0000313" key="2">
    <source>
        <dbReference type="Proteomes" id="UP000009342"/>
    </source>
</evidence>
<reference evidence="2" key="1">
    <citation type="journal article" date="2012" name="PLoS ONE">
        <title>Comparative analysis of genome sequences covering the seven cronobacter species.</title>
        <authorList>
            <person name="Joseph S."/>
            <person name="Desai P."/>
            <person name="Ji Y."/>
            <person name="Cummings C.A."/>
            <person name="Shih R."/>
            <person name="Degoricija L."/>
            <person name="Rico A."/>
            <person name="Brzoska P."/>
            <person name="Hamby S.E."/>
            <person name="Masood N."/>
            <person name="Hariri S."/>
            <person name="Sonbol H."/>
            <person name="Chuzhanova N."/>
            <person name="McClelland M."/>
            <person name="Furtado M.R."/>
            <person name="Forsythe S.J."/>
        </authorList>
    </citation>
    <scope>NUCLEOTIDE SEQUENCE [LARGE SCALE GENOMIC DNA]</scope>
    <source>
        <strain evidence="2">1210</strain>
    </source>
</reference>
<dbReference type="Proteomes" id="UP000009342">
    <property type="component" value="Unassembled WGS sequence"/>
</dbReference>
<protein>
    <submittedName>
        <fullName evidence="1">Uncharacterized protein</fullName>
    </submittedName>
</protein>
<sequence>MVLFAREFLLIRGGSLFSRWRGVYFQRLISFIKDNEYDGVCVLYSLS</sequence>
<comment type="caution">
    <text evidence="1">The sequence shown here is derived from an EMBL/GenBank/DDBJ whole genome shotgun (WGS) entry which is preliminary data.</text>
</comment>
<proteinExistence type="predicted"/>
<name>A0ABM9Q2N5_9ENTR</name>
<organism evidence="1 2">
    <name type="scientific">Cronobacter dublinensis 1210</name>
    <dbReference type="NCBI Taxonomy" id="1208656"/>
    <lineage>
        <taxon>Bacteria</taxon>
        <taxon>Pseudomonadati</taxon>
        <taxon>Pseudomonadota</taxon>
        <taxon>Gammaproteobacteria</taxon>
        <taxon>Enterobacterales</taxon>
        <taxon>Enterobacteriaceae</taxon>
        <taxon>Cronobacter</taxon>
    </lineage>
</organism>
<keyword evidence="2" id="KW-1185">Reference proteome</keyword>
<accession>A0ABM9Q2N5</accession>
<dbReference type="EMBL" id="CAKZ01000017">
    <property type="protein sequence ID" value="CCJ79656.1"/>
    <property type="molecule type" value="Genomic_DNA"/>
</dbReference>
<gene>
    <name evidence="1" type="ORF">BN134_362</name>
</gene>